<dbReference type="PANTHER" id="PTHR23427">
    <property type="entry name" value="SURFEIT LOCUS PROTEIN"/>
    <property type="match status" value="1"/>
</dbReference>
<reference evidence="7" key="1">
    <citation type="journal article" date="2015" name="Int. J. Syst. Evol. Microbiol.">
        <title>Rhizobium oryzicola sp. nov., potential plant-growth-promoting endophytic bacteria isolated from rice roots.</title>
        <authorList>
            <person name="Zhang X.X."/>
            <person name="Gao J.S."/>
            <person name="Cao Y.H."/>
            <person name="Sheirdil R.A."/>
            <person name="Wang X.C."/>
            <person name="Zhang L."/>
        </authorList>
    </citation>
    <scope>NUCLEOTIDE SEQUENCE</scope>
    <source>
        <strain evidence="7">05753</strain>
    </source>
</reference>
<accession>A0ABT8T0K2</accession>
<dbReference type="InterPro" id="IPR045214">
    <property type="entry name" value="Surf1/Surf4"/>
</dbReference>
<evidence type="ECO:0000256" key="6">
    <source>
        <dbReference type="RuleBase" id="RU363076"/>
    </source>
</evidence>
<evidence type="ECO:0000256" key="3">
    <source>
        <dbReference type="ARBA" id="ARBA00022692"/>
    </source>
</evidence>
<protein>
    <recommendedName>
        <fullName evidence="6">SURF1-like protein</fullName>
    </recommendedName>
</protein>
<dbReference type="RefSeq" id="WP_302078415.1">
    <property type="nucleotide sequence ID" value="NZ_JAUKWQ010000007.1"/>
</dbReference>
<comment type="subcellular location">
    <subcellularLocation>
        <location evidence="6">Cell membrane</location>
        <topology evidence="6">Multi-pass membrane protein</topology>
    </subcellularLocation>
    <subcellularLocation>
        <location evidence="1">Membrane</location>
    </subcellularLocation>
</comment>
<comment type="caution">
    <text evidence="7">The sequence shown here is derived from an EMBL/GenBank/DDBJ whole genome shotgun (WGS) entry which is preliminary data.</text>
</comment>
<dbReference type="EMBL" id="JAUKWQ010000007">
    <property type="protein sequence ID" value="MDO1584185.1"/>
    <property type="molecule type" value="Genomic_DNA"/>
</dbReference>
<keyword evidence="4 6" id="KW-1133">Transmembrane helix</keyword>
<dbReference type="CDD" id="cd06662">
    <property type="entry name" value="SURF1"/>
    <property type="match status" value="1"/>
</dbReference>
<proteinExistence type="inferred from homology"/>
<keyword evidence="3 6" id="KW-0812">Transmembrane</keyword>
<sequence>MTSQAPAPARKPRIGLAIFMAFMTLVFSGLGIWQIERLFWKLDLIARVAARVSAPAVPAPGPADWNSISADNAEYRRVTASGIFQSDREVLVQAVTERGPGFWVVTPLLTSDRGTILINRGFVPQEKRDAASRPEGQSTDNVTVTGLLRITEPGGAFLRSNDPANGRWYSRDVQAIAKQQALSNTAPYFIDADATPNPGGYPVGGLTVIQFRNSHLVYALTWFGLAIMSLAAASYLWRRRNRIATTEE</sequence>
<evidence type="ECO:0000313" key="7">
    <source>
        <dbReference type="EMBL" id="MDO1584185.1"/>
    </source>
</evidence>
<name>A0ABT8T0K2_9HYPH</name>
<feature type="transmembrane region" description="Helical" evidence="6">
    <location>
        <begin position="12"/>
        <end position="33"/>
    </location>
</feature>
<organism evidence="7 8">
    <name type="scientific">Rhizobium oryzicola</name>
    <dbReference type="NCBI Taxonomy" id="1232668"/>
    <lineage>
        <taxon>Bacteria</taxon>
        <taxon>Pseudomonadati</taxon>
        <taxon>Pseudomonadota</taxon>
        <taxon>Alphaproteobacteria</taxon>
        <taxon>Hyphomicrobiales</taxon>
        <taxon>Rhizobiaceae</taxon>
        <taxon>Rhizobium/Agrobacterium group</taxon>
        <taxon>Rhizobium</taxon>
    </lineage>
</organism>
<feature type="transmembrane region" description="Helical" evidence="6">
    <location>
        <begin position="216"/>
        <end position="237"/>
    </location>
</feature>
<keyword evidence="5 6" id="KW-0472">Membrane</keyword>
<reference evidence="7" key="2">
    <citation type="submission" date="2023-07" db="EMBL/GenBank/DDBJ databases">
        <authorList>
            <person name="Sun H."/>
        </authorList>
    </citation>
    <scope>NUCLEOTIDE SEQUENCE</scope>
    <source>
        <strain evidence="7">05753</strain>
    </source>
</reference>
<dbReference type="InterPro" id="IPR002994">
    <property type="entry name" value="Surf1/Shy1"/>
</dbReference>
<gene>
    <name evidence="7" type="ORF">Q2T52_19040</name>
</gene>
<keyword evidence="8" id="KW-1185">Reference proteome</keyword>
<comment type="similarity">
    <text evidence="2 6">Belongs to the SURF1 family.</text>
</comment>
<dbReference type="PROSITE" id="PS50895">
    <property type="entry name" value="SURF1"/>
    <property type="match status" value="1"/>
</dbReference>
<dbReference type="Pfam" id="PF02104">
    <property type="entry name" value="SURF1"/>
    <property type="match status" value="1"/>
</dbReference>
<keyword evidence="6" id="KW-1003">Cell membrane</keyword>
<evidence type="ECO:0000313" key="8">
    <source>
        <dbReference type="Proteomes" id="UP001169006"/>
    </source>
</evidence>
<evidence type="ECO:0000256" key="2">
    <source>
        <dbReference type="ARBA" id="ARBA00007165"/>
    </source>
</evidence>
<evidence type="ECO:0000256" key="1">
    <source>
        <dbReference type="ARBA" id="ARBA00004370"/>
    </source>
</evidence>
<dbReference type="Proteomes" id="UP001169006">
    <property type="component" value="Unassembled WGS sequence"/>
</dbReference>
<evidence type="ECO:0000256" key="4">
    <source>
        <dbReference type="ARBA" id="ARBA00022989"/>
    </source>
</evidence>
<evidence type="ECO:0000256" key="5">
    <source>
        <dbReference type="ARBA" id="ARBA00023136"/>
    </source>
</evidence>
<dbReference type="PANTHER" id="PTHR23427:SF2">
    <property type="entry name" value="SURFEIT LOCUS PROTEIN 1"/>
    <property type="match status" value="1"/>
</dbReference>